<accession>H2A075</accession>
<reference evidence="3" key="2">
    <citation type="submission" date="2012-03" db="EMBL/GenBank/DDBJ databases">
        <authorList>
            <person name="Gibson M."/>
        </authorList>
    </citation>
    <scope>NUCLEOTIDE SEQUENCE</scope>
    <source>
        <tissue evidence="3">LPS-stimulated HD11 cells</tissue>
    </source>
</reference>
<feature type="compositionally biased region" description="Basic residues" evidence="1">
    <location>
        <begin position="75"/>
        <end position="90"/>
    </location>
</feature>
<sequence length="97" mass="10363">MALTIALLLLHAEAAGSVPCRAPALQTKVFKYREGVLGAQPLLQARAAARHHGHPQRHPLPGLPGGPTAHPAAPGRRHHGAAPQRRRLRAVHLLPHL</sequence>
<feature type="compositionally biased region" description="Basic residues" evidence="1">
    <location>
        <begin position="48"/>
        <end position="57"/>
    </location>
</feature>
<name>H2A075_CHICK</name>
<keyword evidence="2" id="KW-0732">Signal</keyword>
<dbReference type="EMBL" id="HE601789">
    <property type="protein sequence ID" value="CCD83120.2"/>
    <property type="molecule type" value="mRNA"/>
</dbReference>
<feature type="signal peptide" evidence="2">
    <location>
        <begin position="1"/>
        <end position="17"/>
    </location>
</feature>
<dbReference type="AlphaFoldDB" id="H2A075"/>
<evidence type="ECO:0000256" key="2">
    <source>
        <dbReference type="SAM" id="SignalP"/>
    </source>
</evidence>
<feature type="region of interest" description="Disordered" evidence="1">
    <location>
        <begin position="47"/>
        <end position="97"/>
    </location>
</feature>
<gene>
    <name evidence="3" type="primary">IL-1RN</name>
</gene>
<feature type="chain" id="PRO_5015092189" evidence="2">
    <location>
        <begin position="18"/>
        <end position="97"/>
    </location>
</feature>
<keyword evidence="3" id="KW-0675">Receptor</keyword>
<proteinExistence type="evidence at transcript level"/>
<evidence type="ECO:0000313" key="3">
    <source>
        <dbReference type="EMBL" id="CCD83120.2"/>
    </source>
</evidence>
<protein>
    <submittedName>
        <fullName evidence="3">Secretory interleukin-1 receptor antagonist</fullName>
    </submittedName>
</protein>
<evidence type="ECO:0000256" key="1">
    <source>
        <dbReference type="SAM" id="MobiDB-lite"/>
    </source>
</evidence>
<organism evidence="3">
    <name type="scientific">Gallus gallus</name>
    <name type="common">Chicken</name>
    <dbReference type="NCBI Taxonomy" id="9031"/>
    <lineage>
        <taxon>Eukaryota</taxon>
        <taxon>Metazoa</taxon>
        <taxon>Chordata</taxon>
        <taxon>Craniata</taxon>
        <taxon>Vertebrata</taxon>
        <taxon>Euteleostomi</taxon>
        <taxon>Archelosauria</taxon>
        <taxon>Archosauria</taxon>
        <taxon>Dinosauria</taxon>
        <taxon>Saurischia</taxon>
        <taxon>Theropoda</taxon>
        <taxon>Coelurosauria</taxon>
        <taxon>Aves</taxon>
        <taxon>Neognathae</taxon>
        <taxon>Galloanserae</taxon>
        <taxon>Galliformes</taxon>
        <taxon>Phasianidae</taxon>
        <taxon>Phasianinae</taxon>
        <taxon>Gallus</taxon>
    </lineage>
</organism>
<reference evidence="3" key="1">
    <citation type="journal article" date="2012" name="J. Immunol.">
        <title>Identification, Cloning, and Functional Characterization of the IL-1 Receptor Antagonist in the Chicken Reveal Important Differences between the Chicken and Mammals.</title>
        <authorList>
            <person name="Gibson M.S."/>
            <person name="Fife M."/>
            <person name="Bird S."/>
            <person name="Salmon N."/>
            <person name="Kaiser P."/>
        </authorList>
    </citation>
    <scope>NUCLEOTIDE SEQUENCE</scope>
    <source>
        <tissue evidence="3">LPS-stimulated HD11 cells</tissue>
    </source>
</reference>